<proteinExistence type="predicted"/>
<feature type="domain" description="HAT C-terminal dimerisation" evidence="1">
    <location>
        <begin position="332"/>
        <end position="392"/>
    </location>
</feature>
<name>A0A8S2FAI8_9BILA</name>
<evidence type="ECO:0000313" key="3">
    <source>
        <dbReference type="EMBL" id="CAF4208694.1"/>
    </source>
</evidence>
<accession>A0A8S2FAI8</accession>
<dbReference type="EMBL" id="CAJNOK010026360">
    <property type="protein sequence ID" value="CAF1401620.1"/>
    <property type="molecule type" value="Genomic_DNA"/>
</dbReference>
<dbReference type="PANTHER" id="PTHR45749">
    <property type="match status" value="1"/>
</dbReference>
<dbReference type="Pfam" id="PF05699">
    <property type="entry name" value="Dimer_Tnp_hAT"/>
    <property type="match status" value="1"/>
</dbReference>
<dbReference type="GO" id="GO:0046983">
    <property type="term" value="F:protein dimerization activity"/>
    <property type="evidence" value="ECO:0007669"/>
    <property type="project" value="InterPro"/>
</dbReference>
<dbReference type="InterPro" id="IPR012337">
    <property type="entry name" value="RNaseH-like_sf"/>
</dbReference>
<sequence length="417" mass="47867">VSYLTNRAQNEFTEILGKSVHQSSLNDIYNSTFISVTIDSTPNKSHKEIYTIITRFEQNFEPKERVIAVAELPSKVGQDICDFVLNQLSLCGISTDKIIAQSYDNASNMSGKNTGVQECLNQALNRKIPYIPCSRHTTNLVVQHESSISIEFVNFFKILQELFNFFNMSIKRHALLSQKLEKSEYGLLLKDLSKTRWSDRYNSIKAVYSSYTEIIESLDDVTENEIDILSAIDILTDTTKLLEQMSDDQTSLNSYVGIAERDLSKLNVAVDLLQEFNRLHRRNQSLVSIDDDAKQIKSIVPGIDDEDLLFAEVNAAQSKISECENVTQACKLIKNLNHYPRLQRVYKYLITIPVSIASNERTFSKLKIIKNYLRSTMTNERLFYLMLCAIEKDTLDELNLHQLAKEWAKMKDRRIDL</sequence>
<dbReference type="AlphaFoldDB" id="A0A8S2FAI8"/>
<gene>
    <name evidence="2" type="ORF">OVA965_LOCUS33064</name>
    <name evidence="3" type="ORF">TMI583_LOCUS33938</name>
</gene>
<reference evidence="2" key="1">
    <citation type="submission" date="2021-02" db="EMBL/GenBank/DDBJ databases">
        <authorList>
            <person name="Nowell W R."/>
        </authorList>
    </citation>
    <scope>NUCLEOTIDE SEQUENCE</scope>
</reference>
<dbReference type="Proteomes" id="UP000682733">
    <property type="component" value="Unassembled WGS sequence"/>
</dbReference>
<comment type="caution">
    <text evidence="2">The sequence shown here is derived from an EMBL/GenBank/DDBJ whole genome shotgun (WGS) entry which is preliminary data.</text>
</comment>
<dbReference type="Proteomes" id="UP000677228">
    <property type="component" value="Unassembled WGS sequence"/>
</dbReference>
<evidence type="ECO:0000259" key="1">
    <source>
        <dbReference type="Pfam" id="PF05699"/>
    </source>
</evidence>
<organism evidence="2 4">
    <name type="scientific">Didymodactylos carnosus</name>
    <dbReference type="NCBI Taxonomy" id="1234261"/>
    <lineage>
        <taxon>Eukaryota</taxon>
        <taxon>Metazoa</taxon>
        <taxon>Spiralia</taxon>
        <taxon>Gnathifera</taxon>
        <taxon>Rotifera</taxon>
        <taxon>Eurotatoria</taxon>
        <taxon>Bdelloidea</taxon>
        <taxon>Philodinida</taxon>
        <taxon>Philodinidae</taxon>
        <taxon>Didymodactylos</taxon>
    </lineage>
</organism>
<dbReference type="PANTHER" id="PTHR45749:SF28">
    <property type="entry name" value="ZINC FINGER MYM-TYPE PROTEIN 1-LIKE-RELATED"/>
    <property type="match status" value="1"/>
</dbReference>
<dbReference type="InterPro" id="IPR008906">
    <property type="entry name" value="HATC_C_dom"/>
</dbReference>
<dbReference type="EMBL" id="CAJOBA010048085">
    <property type="protein sequence ID" value="CAF4208694.1"/>
    <property type="molecule type" value="Genomic_DNA"/>
</dbReference>
<evidence type="ECO:0000313" key="4">
    <source>
        <dbReference type="Proteomes" id="UP000677228"/>
    </source>
</evidence>
<feature type="non-terminal residue" evidence="2">
    <location>
        <position position="1"/>
    </location>
</feature>
<evidence type="ECO:0000313" key="2">
    <source>
        <dbReference type="EMBL" id="CAF1401620.1"/>
    </source>
</evidence>
<protein>
    <recommendedName>
        <fullName evidence="1">HAT C-terminal dimerisation domain-containing protein</fullName>
    </recommendedName>
</protein>
<dbReference type="SUPFAM" id="SSF53098">
    <property type="entry name" value="Ribonuclease H-like"/>
    <property type="match status" value="1"/>
</dbReference>